<protein>
    <submittedName>
        <fullName evidence="1">Uncharacterized protein</fullName>
    </submittedName>
</protein>
<comment type="caution">
    <text evidence="1">The sequence shown here is derived from an EMBL/GenBank/DDBJ whole genome shotgun (WGS) entry which is preliminary data.</text>
</comment>
<name>A0A0F9FLJ1_9ZZZZ</name>
<sequence length="180" mass="19001">GTYPNPTVDDGADSTAIHDNVAGEIVVITEKTAPVGNDEIIIEDSADSNNKKSLKLSNLEKAQTARKQRYRLIVEDPDGSEDITMGFTEVAITASEIRAVLIGSATPSVTWTIRHHATDRNNAGNEVVTGGTVTTSTTAGSDVTAFDDATIPADSHIWLETTAKSGTVTEIAITMIATED</sequence>
<organism evidence="1">
    <name type="scientific">marine sediment metagenome</name>
    <dbReference type="NCBI Taxonomy" id="412755"/>
    <lineage>
        <taxon>unclassified sequences</taxon>
        <taxon>metagenomes</taxon>
        <taxon>ecological metagenomes</taxon>
    </lineage>
</organism>
<proteinExistence type="predicted"/>
<reference evidence="1" key="1">
    <citation type="journal article" date="2015" name="Nature">
        <title>Complex archaea that bridge the gap between prokaryotes and eukaryotes.</title>
        <authorList>
            <person name="Spang A."/>
            <person name="Saw J.H."/>
            <person name="Jorgensen S.L."/>
            <person name="Zaremba-Niedzwiedzka K."/>
            <person name="Martijn J."/>
            <person name="Lind A.E."/>
            <person name="van Eijk R."/>
            <person name="Schleper C."/>
            <person name="Guy L."/>
            <person name="Ettema T.J."/>
        </authorList>
    </citation>
    <scope>NUCLEOTIDE SEQUENCE</scope>
</reference>
<dbReference type="AlphaFoldDB" id="A0A0F9FLJ1"/>
<evidence type="ECO:0000313" key="1">
    <source>
        <dbReference type="EMBL" id="KKL58160.1"/>
    </source>
</evidence>
<gene>
    <name evidence="1" type="ORF">LCGC14_2228160</name>
</gene>
<feature type="non-terminal residue" evidence="1">
    <location>
        <position position="1"/>
    </location>
</feature>
<accession>A0A0F9FLJ1</accession>
<dbReference type="EMBL" id="LAZR01029921">
    <property type="protein sequence ID" value="KKL58160.1"/>
    <property type="molecule type" value="Genomic_DNA"/>
</dbReference>